<evidence type="ECO:0000313" key="3">
    <source>
        <dbReference type="EMBL" id="CAC5424593.1"/>
    </source>
</evidence>
<reference evidence="3 4" key="1">
    <citation type="submission" date="2020-06" db="EMBL/GenBank/DDBJ databases">
        <authorList>
            <person name="Li R."/>
            <person name="Bekaert M."/>
        </authorList>
    </citation>
    <scope>NUCLEOTIDE SEQUENCE [LARGE SCALE GENOMIC DNA]</scope>
    <source>
        <strain evidence="4">wild</strain>
    </source>
</reference>
<feature type="transmembrane region" description="Helical" evidence="1">
    <location>
        <begin position="46"/>
        <end position="69"/>
    </location>
</feature>
<evidence type="ECO:0000256" key="1">
    <source>
        <dbReference type="SAM" id="Phobius"/>
    </source>
</evidence>
<keyword evidence="4" id="KW-1185">Reference proteome</keyword>
<sequence>MRVCILMAKDMKKFDIGFCTRCVARFGGINVTSLTRMPENQNKMSLALVLILSKMNLFVSVLNASLIIVNAAQYEYDLMCPHKSHLMLRATTQKCDDQEFYHCLYDINTKKISEKCFRPDDYPQGYHGVLSGKLHAATCSDGYFAPKIPWSYDGFKCPYQKSVCSEEGQIVVNNGSNKEDIKCRCDYRKGYAFIRNPQNKCTCSPWTEDCSCHHIEIGKVTFSIVVAVGIMLPIGTYVSLKLWYMYKRKLSKVGDIKFFLKTVHGLSNFQILRETLKQKSIVVLKGRYGTGKTTIAKCLQLPFCGDRCRIVYIKAKELDKIGQTPNYIITDSLGNEMSFDSATIPSFIDIRKTKLVFEVDHDTPDLTDFLKKIVNNPQEIIWDLGEKDFYTTEDKKNILTLQINKYEVSIEDDSNMCQPTTDSETMTIRQSIFTALLTENPFLGFPLMCAEICSHKDHLHLGLQYFRQPPNNLVSKLDKLRNEGTSDKCCAIQYCLLVSMLLSYGQETSLDDIIEKSFSKIMQTIYPDKWQSYQTEKAKDMASYLIPEYIITEDNSTFKFSHGAIYLAVMISFGRKHPLSVLRECKVRDIIFY</sequence>
<evidence type="ECO:0000259" key="2">
    <source>
        <dbReference type="Pfam" id="PF20720"/>
    </source>
</evidence>
<protein>
    <recommendedName>
        <fullName evidence="2">Novel STAND NTPase 3 domain-containing protein</fullName>
    </recommendedName>
</protein>
<dbReference type="Pfam" id="PF20720">
    <property type="entry name" value="nSTAND3"/>
    <property type="match status" value="1"/>
</dbReference>
<dbReference type="SUPFAM" id="SSF52540">
    <property type="entry name" value="P-loop containing nucleoside triphosphate hydrolases"/>
    <property type="match status" value="1"/>
</dbReference>
<dbReference type="InterPro" id="IPR049050">
    <property type="entry name" value="nSTAND3"/>
</dbReference>
<dbReference type="AlphaFoldDB" id="A0A6J8EXQ9"/>
<accession>A0A6J8EXQ9</accession>
<organism evidence="3 4">
    <name type="scientific">Mytilus coruscus</name>
    <name type="common">Sea mussel</name>
    <dbReference type="NCBI Taxonomy" id="42192"/>
    <lineage>
        <taxon>Eukaryota</taxon>
        <taxon>Metazoa</taxon>
        <taxon>Spiralia</taxon>
        <taxon>Lophotrochozoa</taxon>
        <taxon>Mollusca</taxon>
        <taxon>Bivalvia</taxon>
        <taxon>Autobranchia</taxon>
        <taxon>Pteriomorphia</taxon>
        <taxon>Mytilida</taxon>
        <taxon>Mytiloidea</taxon>
        <taxon>Mytilidae</taxon>
        <taxon>Mytilinae</taxon>
        <taxon>Mytilus</taxon>
    </lineage>
</organism>
<dbReference type="EMBL" id="CACVKT020010047">
    <property type="protein sequence ID" value="CAC5424593.1"/>
    <property type="molecule type" value="Genomic_DNA"/>
</dbReference>
<name>A0A6J8EXQ9_MYTCO</name>
<keyword evidence="1" id="KW-1133">Transmembrane helix</keyword>
<keyword evidence="1" id="KW-0812">Transmembrane</keyword>
<dbReference type="Proteomes" id="UP000507470">
    <property type="component" value="Unassembled WGS sequence"/>
</dbReference>
<evidence type="ECO:0000313" key="4">
    <source>
        <dbReference type="Proteomes" id="UP000507470"/>
    </source>
</evidence>
<gene>
    <name evidence="3" type="ORF">MCOR_56486</name>
</gene>
<dbReference type="OrthoDB" id="10405872at2759"/>
<keyword evidence="1" id="KW-0472">Membrane</keyword>
<dbReference type="InterPro" id="IPR027417">
    <property type="entry name" value="P-loop_NTPase"/>
</dbReference>
<proteinExistence type="predicted"/>
<feature type="domain" description="Novel STAND NTPase 3" evidence="2">
    <location>
        <begin position="268"/>
        <end position="335"/>
    </location>
</feature>